<name>A0A9D4V3M0_ADICA</name>
<dbReference type="EMBL" id="JABFUD020000006">
    <property type="protein sequence ID" value="KAI5078949.1"/>
    <property type="molecule type" value="Genomic_DNA"/>
</dbReference>
<protein>
    <submittedName>
        <fullName evidence="1">Uncharacterized protein</fullName>
    </submittedName>
</protein>
<dbReference type="AlphaFoldDB" id="A0A9D4V3M0"/>
<evidence type="ECO:0000313" key="1">
    <source>
        <dbReference type="EMBL" id="KAI5078949.1"/>
    </source>
</evidence>
<reference evidence="1" key="1">
    <citation type="submission" date="2021-01" db="EMBL/GenBank/DDBJ databases">
        <title>Adiantum capillus-veneris genome.</title>
        <authorList>
            <person name="Fang Y."/>
            <person name="Liao Q."/>
        </authorList>
    </citation>
    <scope>NUCLEOTIDE SEQUENCE</scope>
    <source>
        <strain evidence="1">H3</strain>
        <tissue evidence="1">Leaf</tissue>
    </source>
</reference>
<evidence type="ECO:0000313" key="2">
    <source>
        <dbReference type="Proteomes" id="UP000886520"/>
    </source>
</evidence>
<proteinExistence type="predicted"/>
<organism evidence="1 2">
    <name type="scientific">Adiantum capillus-veneris</name>
    <name type="common">Maidenhair fern</name>
    <dbReference type="NCBI Taxonomy" id="13818"/>
    <lineage>
        <taxon>Eukaryota</taxon>
        <taxon>Viridiplantae</taxon>
        <taxon>Streptophyta</taxon>
        <taxon>Embryophyta</taxon>
        <taxon>Tracheophyta</taxon>
        <taxon>Polypodiopsida</taxon>
        <taxon>Polypodiidae</taxon>
        <taxon>Polypodiales</taxon>
        <taxon>Pteridineae</taxon>
        <taxon>Pteridaceae</taxon>
        <taxon>Vittarioideae</taxon>
        <taxon>Adiantum</taxon>
    </lineage>
</organism>
<sequence>MVIIKDSLFPEEAAELLGDLQQDADVATGFVDGVLHVSDDRPREKATSKSNIIFNPDRVVCVLERKFLEDKHKWNARFQGGFYVVKHAMVNLSRGHGRFMYVLVMTSSTWSYGILVAEGYVQIRDGRIDMNSMAEFKRHQGITGMKRTDVEELHVKFKKGTEFYRKNYRDDRQASYADGPMLVGTYYLSSQWFSLPKVEYGNGKVEGVRRLFDGLMRLVLGDCVFDLKDEDCKQRWQLREKMLKEETYVWYGLEQEVCTW</sequence>
<accession>A0A9D4V3M0</accession>
<comment type="caution">
    <text evidence="1">The sequence shown here is derived from an EMBL/GenBank/DDBJ whole genome shotgun (WGS) entry which is preliminary data.</text>
</comment>
<dbReference type="Proteomes" id="UP000886520">
    <property type="component" value="Chromosome 6"/>
</dbReference>
<keyword evidence="2" id="KW-1185">Reference proteome</keyword>
<gene>
    <name evidence="1" type="ORF">GOP47_0006620</name>
</gene>